<name>A0A395N6S8_TRIAR</name>
<gene>
    <name evidence="2" type="ORF">TARUN_10434</name>
</gene>
<evidence type="ECO:0000313" key="2">
    <source>
        <dbReference type="EMBL" id="RFU71828.1"/>
    </source>
</evidence>
<dbReference type="AlphaFoldDB" id="A0A395N6S8"/>
<feature type="compositionally biased region" description="Pro residues" evidence="1">
    <location>
        <begin position="80"/>
        <end position="92"/>
    </location>
</feature>
<reference evidence="2 3" key="1">
    <citation type="journal article" date="2018" name="PLoS Pathog.">
        <title>Evolution of structural diversity of trichothecenes, a family of toxins produced by plant pathogenic and entomopathogenic fungi.</title>
        <authorList>
            <person name="Proctor R.H."/>
            <person name="McCormick S.P."/>
            <person name="Kim H.S."/>
            <person name="Cardoza R.E."/>
            <person name="Stanley A.M."/>
            <person name="Lindo L."/>
            <person name="Kelly A."/>
            <person name="Brown D.W."/>
            <person name="Lee T."/>
            <person name="Vaughan M.M."/>
            <person name="Alexander N.J."/>
            <person name="Busman M."/>
            <person name="Gutierrez S."/>
        </authorList>
    </citation>
    <scope>NUCLEOTIDE SEQUENCE [LARGE SCALE GENOMIC DNA]</scope>
    <source>
        <strain evidence="2 3">IBT 40837</strain>
    </source>
</reference>
<feature type="region of interest" description="Disordered" evidence="1">
    <location>
        <begin position="64"/>
        <end position="125"/>
    </location>
</feature>
<accession>A0A395N6S8</accession>
<dbReference type="OrthoDB" id="4903265at2759"/>
<sequence length="165" mass="18422">MNSFLGNDPLDPPLSSELLHGASLDEIRAFFPSDAPAPAEAPAAEVDFDDDEFDDLEWPQLHEFDDDMVLPRPRDEIEESPPPPYTERPSQPPAYATAALPRVEEITEASPQAEEAAEHQFPVPPPSALYDSFDELLAFLQTFHRDNGAAIRTGRSLFSMQFELR</sequence>
<proteinExistence type="predicted"/>
<keyword evidence="3" id="KW-1185">Reference proteome</keyword>
<comment type="caution">
    <text evidence="2">The sequence shown here is derived from an EMBL/GenBank/DDBJ whole genome shotgun (WGS) entry which is preliminary data.</text>
</comment>
<protein>
    <submittedName>
        <fullName evidence="2">Transposase</fullName>
    </submittedName>
</protein>
<evidence type="ECO:0000313" key="3">
    <source>
        <dbReference type="Proteomes" id="UP000266272"/>
    </source>
</evidence>
<dbReference type="EMBL" id="PXOA01001177">
    <property type="protein sequence ID" value="RFU71828.1"/>
    <property type="molecule type" value="Genomic_DNA"/>
</dbReference>
<organism evidence="2 3">
    <name type="scientific">Trichoderma arundinaceum</name>
    <dbReference type="NCBI Taxonomy" id="490622"/>
    <lineage>
        <taxon>Eukaryota</taxon>
        <taxon>Fungi</taxon>
        <taxon>Dikarya</taxon>
        <taxon>Ascomycota</taxon>
        <taxon>Pezizomycotina</taxon>
        <taxon>Sordariomycetes</taxon>
        <taxon>Hypocreomycetidae</taxon>
        <taxon>Hypocreales</taxon>
        <taxon>Hypocreaceae</taxon>
        <taxon>Trichoderma</taxon>
    </lineage>
</organism>
<evidence type="ECO:0000256" key="1">
    <source>
        <dbReference type="SAM" id="MobiDB-lite"/>
    </source>
</evidence>
<dbReference type="Proteomes" id="UP000266272">
    <property type="component" value="Unassembled WGS sequence"/>
</dbReference>